<evidence type="ECO:0000313" key="1">
    <source>
        <dbReference type="EMBL" id="KAK2093732.1"/>
    </source>
</evidence>
<comment type="caution">
    <text evidence="1">The sequence shown here is derived from an EMBL/GenBank/DDBJ whole genome shotgun (WGS) entry which is preliminary data.</text>
</comment>
<protein>
    <submittedName>
        <fullName evidence="1">Uncharacterized protein</fullName>
    </submittedName>
</protein>
<feature type="non-terminal residue" evidence="1">
    <location>
        <position position="1"/>
    </location>
</feature>
<dbReference type="Proteomes" id="UP001266305">
    <property type="component" value="Unassembled WGS sequence"/>
</dbReference>
<organism evidence="1 2">
    <name type="scientific">Saguinus oedipus</name>
    <name type="common">Cotton-top tamarin</name>
    <name type="synonym">Oedipomidas oedipus</name>
    <dbReference type="NCBI Taxonomy" id="9490"/>
    <lineage>
        <taxon>Eukaryota</taxon>
        <taxon>Metazoa</taxon>
        <taxon>Chordata</taxon>
        <taxon>Craniata</taxon>
        <taxon>Vertebrata</taxon>
        <taxon>Euteleostomi</taxon>
        <taxon>Mammalia</taxon>
        <taxon>Eutheria</taxon>
        <taxon>Euarchontoglires</taxon>
        <taxon>Primates</taxon>
        <taxon>Haplorrhini</taxon>
        <taxon>Platyrrhini</taxon>
        <taxon>Cebidae</taxon>
        <taxon>Callitrichinae</taxon>
        <taxon>Saguinus</taxon>
    </lineage>
</organism>
<sequence length="53" mass="5676">DKESKVQGRGASEQKGQKAVALATGFSQDKDQVLKAILIGLQITVNHLGEEIQ</sequence>
<gene>
    <name evidence="1" type="ORF">P7K49_027470</name>
</gene>
<dbReference type="EMBL" id="JASSZA010000014">
    <property type="protein sequence ID" value="KAK2093732.1"/>
    <property type="molecule type" value="Genomic_DNA"/>
</dbReference>
<name>A0ABQ9U9L0_SAGOE</name>
<reference evidence="1 2" key="1">
    <citation type="submission" date="2023-05" db="EMBL/GenBank/DDBJ databases">
        <title>B98-5 Cell Line De Novo Hybrid Assembly: An Optical Mapping Approach.</title>
        <authorList>
            <person name="Kananen K."/>
            <person name="Auerbach J.A."/>
            <person name="Kautto E."/>
            <person name="Blachly J.S."/>
        </authorList>
    </citation>
    <scope>NUCLEOTIDE SEQUENCE [LARGE SCALE GENOMIC DNA]</scope>
    <source>
        <strain evidence="1">B95-8</strain>
        <tissue evidence="1">Cell line</tissue>
    </source>
</reference>
<accession>A0ABQ9U9L0</accession>
<keyword evidence="2" id="KW-1185">Reference proteome</keyword>
<proteinExistence type="predicted"/>
<evidence type="ECO:0000313" key="2">
    <source>
        <dbReference type="Proteomes" id="UP001266305"/>
    </source>
</evidence>